<dbReference type="AlphaFoldDB" id="A0A5C8KRD1"/>
<gene>
    <name evidence="2" type="ORF">FU658_08975</name>
</gene>
<proteinExistence type="predicted"/>
<dbReference type="Gene3D" id="1.25.40.10">
    <property type="entry name" value="Tetratricopeptide repeat domain"/>
    <property type="match status" value="3"/>
</dbReference>
<dbReference type="SMART" id="SM00028">
    <property type="entry name" value="TPR"/>
    <property type="match status" value="6"/>
</dbReference>
<dbReference type="PANTHER" id="PTHR46082">
    <property type="entry name" value="ATP/GTP-BINDING PROTEIN-RELATED"/>
    <property type="match status" value="1"/>
</dbReference>
<evidence type="ECO:0000313" key="2">
    <source>
        <dbReference type="EMBL" id="TXK62351.1"/>
    </source>
</evidence>
<dbReference type="PROSITE" id="PS50005">
    <property type="entry name" value="TPR"/>
    <property type="match status" value="1"/>
</dbReference>
<dbReference type="EMBL" id="VRTS01000005">
    <property type="protein sequence ID" value="TXK62351.1"/>
    <property type="molecule type" value="Genomic_DNA"/>
</dbReference>
<sequence>MSEPIDAIERDPRAPWLLSGPGAVDALAGHIASSTAQSPDTAVFAFRIGRHARGTDPDRLAYRLLAWLREVAGHREPLPTAPEAIAERLPNWLARAASARPLLVAVADVGRLGRRGDTRFPRWMLDWRPPRASIVLADAAADVAGDWAAASGRVLDAGPAAACAWPEPPATLDAEAQSILDEAWRRADAGEREGLRDWLCQPRHVAALNEPAARYDLHRWLRELAPALGGGAGVLAPLRERIAAIDGVQARTAALLEMANLLGAVDGEADPEPLLREAVALDAGAPAAVLALATRLNAVGRHDEAIELGEPALQAWPADADASAQARHQRAIAAESLGDLATAERLYQQSLKLLEDAAGPQAAGLLPHLANLAGVLQARQDPQAARPWRERAADIARRVHGDADPRTASALDALAGLHYALGDPAAAAKHYREALRVVEAAFGPQHPATAAALHNLGTTLDALSDYSEAEAMHRRALAIREARLGRIHEDTAASRHNLASVLDERGRKDEAETMYREAIEDWRQLVGDDHPATATSRNNLADLLAERGDPAAAEPLYRANLRSFSQRYGDEHPHTLITCTELGATLCMIGQATEGEALLRGAIDASARILGETSLGHVDALCKLAVALHRRGRTGEARALLDAAISRLEPKLGVISPRMLRLQRHREALDRESDPQVH</sequence>
<reference evidence="2 3" key="1">
    <citation type="submission" date="2019-08" db="EMBL/GenBank/DDBJ databases">
        <authorList>
            <person name="Karlyshev A.V."/>
        </authorList>
    </citation>
    <scope>NUCLEOTIDE SEQUENCE [LARGE SCALE GENOMIC DNA]</scope>
    <source>
        <strain evidence="2 3">Alg18-2.2</strain>
    </source>
</reference>
<keyword evidence="1" id="KW-0802">TPR repeat</keyword>
<feature type="repeat" description="TPR" evidence="1">
    <location>
        <begin position="450"/>
        <end position="483"/>
    </location>
</feature>
<organism evidence="2 3">
    <name type="scientific">Alkalisalibacterium limincola</name>
    <dbReference type="NCBI Taxonomy" id="2699169"/>
    <lineage>
        <taxon>Bacteria</taxon>
        <taxon>Pseudomonadati</taxon>
        <taxon>Pseudomonadota</taxon>
        <taxon>Gammaproteobacteria</taxon>
        <taxon>Lysobacterales</taxon>
        <taxon>Lysobacteraceae</taxon>
        <taxon>Alkalisalibacterium</taxon>
    </lineage>
</organism>
<evidence type="ECO:0000313" key="3">
    <source>
        <dbReference type="Proteomes" id="UP000321248"/>
    </source>
</evidence>
<dbReference type="Pfam" id="PF13374">
    <property type="entry name" value="TPR_10"/>
    <property type="match status" value="1"/>
</dbReference>
<dbReference type="SUPFAM" id="SSF48452">
    <property type="entry name" value="TPR-like"/>
    <property type="match status" value="4"/>
</dbReference>
<dbReference type="InterPro" id="IPR053137">
    <property type="entry name" value="NLR-like"/>
</dbReference>
<dbReference type="OrthoDB" id="5772846at2"/>
<dbReference type="RefSeq" id="WP_147891769.1">
    <property type="nucleotide sequence ID" value="NZ_VRTS01000005.1"/>
</dbReference>
<dbReference type="Pfam" id="PF13424">
    <property type="entry name" value="TPR_12"/>
    <property type="match status" value="4"/>
</dbReference>
<protein>
    <submittedName>
        <fullName evidence="2">Tetratricopeptide repeat protein</fullName>
    </submittedName>
</protein>
<dbReference type="Proteomes" id="UP000321248">
    <property type="component" value="Unassembled WGS sequence"/>
</dbReference>
<accession>A0A5C8KRD1</accession>
<name>A0A5C8KRD1_9GAMM</name>
<evidence type="ECO:0000256" key="1">
    <source>
        <dbReference type="PROSITE-ProRule" id="PRU00339"/>
    </source>
</evidence>
<dbReference type="InterPro" id="IPR019734">
    <property type="entry name" value="TPR_rpt"/>
</dbReference>
<keyword evidence="3" id="KW-1185">Reference proteome</keyword>
<dbReference type="PANTHER" id="PTHR46082:SF6">
    <property type="entry name" value="AAA+ ATPASE DOMAIN-CONTAINING PROTEIN-RELATED"/>
    <property type="match status" value="1"/>
</dbReference>
<dbReference type="InterPro" id="IPR011990">
    <property type="entry name" value="TPR-like_helical_dom_sf"/>
</dbReference>
<comment type="caution">
    <text evidence="2">The sequence shown here is derived from an EMBL/GenBank/DDBJ whole genome shotgun (WGS) entry which is preliminary data.</text>
</comment>